<gene>
    <name evidence="2" type="ORF">NMOB1V02_LOCUS9484</name>
</gene>
<dbReference type="AlphaFoldDB" id="A0A7R9BWQ1"/>
<keyword evidence="1" id="KW-0175">Coiled coil</keyword>
<dbReference type="EMBL" id="CAJPEX010003236">
    <property type="protein sequence ID" value="CAG0922000.1"/>
    <property type="molecule type" value="Genomic_DNA"/>
</dbReference>
<sequence length="182" mass="20429">MLGLEQAGFDRGRAATTRKAYSAFLGVGGNEINGGRQHSAPPLGRQTDFDSKSTMDEYMFLDDSIRDMEKTSPLKRLELKQFALAQVVEELENKEQELTTKEYALNHIYNESESGRSLRSAFGSKNADVVTLRQELEALKKRKAGLEEEARALSSPAERLLQLYEREDELLAVWGSQQPSLS</sequence>
<evidence type="ECO:0000313" key="2">
    <source>
        <dbReference type="EMBL" id="CAD7281848.1"/>
    </source>
</evidence>
<protein>
    <submittedName>
        <fullName evidence="2">Uncharacterized protein</fullName>
    </submittedName>
</protein>
<reference evidence="2" key="1">
    <citation type="submission" date="2020-11" db="EMBL/GenBank/DDBJ databases">
        <authorList>
            <person name="Tran Van P."/>
        </authorList>
    </citation>
    <scope>NUCLEOTIDE SEQUENCE</scope>
</reference>
<dbReference type="EMBL" id="OA885273">
    <property type="protein sequence ID" value="CAD7281848.1"/>
    <property type="molecule type" value="Genomic_DNA"/>
</dbReference>
<accession>A0A7R9BWQ1</accession>
<proteinExistence type="predicted"/>
<feature type="coiled-coil region" evidence="1">
    <location>
        <begin position="74"/>
        <end position="104"/>
    </location>
</feature>
<evidence type="ECO:0000256" key="1">
    <source>
        <dbReference type="SAM" id="Coils"/>
    </source>
</evidence>
<organism evidence="2">
    <name type="scientific">Notodromas monacha</name>
    <dbReference type="NCBI Taxonomy" id="399045"/>
    <lineage>
        <taxon>Eukaryota</taxon>
        <taxon>Metazoa</taxon>
        <taxon>Ecdysozoa</taxon>
        <taxon>Arthropoda</taxon>
        <taxon>Crustacea</taxon>
        <taxon>Oligostraca</taxon>
        <taxon>Ostracoda</taxon>
        <taxon>Podocopa</taxon>
        <taxon>Podocopida</taxon>
        <taxon>Cypridocopina</taxon>
        <taxon>Cypridoidea</taxon>
        <taxon>Cyprididae</taxon>
        <taxon>Notodromas</taxon>
    </lineage>
</organism>
<keyword evidence="3" id="KW-1185">Reference proteome</keyword>
<evidence type="ECO:0000313" key="3">
    <source>
        <dbReference type="Proteomes" id="UP000678499"/>
    </source>
</evidence>
<dbReference type="Proteomes" id="UP000678499">
    <property type="component" value="Unassembled WGS sequence"/>
</dbReference>
<name>A0A7R9BWQ1_9CRUS</name>